<proteinExistence type="predicted"/>
<dbReference type="AlphaFoldDB" id="A0A5C5V8L8"/>
<gene>
    <name evidence="1" type="ORF">Enr8_23420</name>
</gene>
<organism evidence="1 2">
    <name type="scientific">Blastopirellula retiformator</name>
    <dbReference type="NCBI Taxonomy" id="2527970"/>
    <lineage>
        <taxon>Bacteria</taxon>
        <taxon>Pseudomonadati</taxon>
        <taxon>Planctomycetota</taxon>
        <taxon>Planctomycetia</taxon>
        <taxon>Pirellulales</taxon>
        <taxon>Pirellulaceae</taxon>
        <taxon>Blastopirellula</taxon>
    </lineage>
</organism>
<name>A0A5C5V8L8_9BACT</name>
<dbReference type="EMBL" id="SJPF01000002">
    <property type="protein sequence ID" value="TWT34926.1"/>
    <property type="molecule type" value="Genomic_DNA"/>
</dbReference>
<sequence length="34" mass="4052">MRRGAGLTCRIRRELPQNHKYSYLLHIMLPTPKT</sequence>
<reference evidence="1 2" key="1">
    <citation type="submission" date="2019-02" db="EMBL/GenBank/DDBJ databases">
        <title>Deep-cultivation of Planctomycetes and their phenomic and genomic characterization uncovers novel biology.</title>
        <authorList>
            <person name="Wiegand S."/>
            <person name="Jogler M."/>
            <person name="Boedeker C."/>
            <person name="Pinto D."/>
            <person name="Vollmers J."/>
            <person name="Rivas-Marin E."/>
            <person name="Kohn T."/>
            <person name="Peeters S.H."/>
            <person name="Heuer A."/>
            <person name="Rast P."/>
            <person name="Oberbeckmann S."/>
            <person name="Bunk B."/>
            <person name="Jeske O."/>
            <person name="Meyerdierks A."/>
            <person name="Storesund J.E."/>
            <person name="Kallscheuer N."/>
            <person name="Luecker S."/>
            <person name="Lage O.M."/>
            <person name="Pohl T."/>
            <person name="Merkel B.J."/>
            <person name="Hornburger P."/>
            <person name="Mueller R.-W."/>
            <person name="Bruemmer F."/>
            <person name="Labrenz M."/>
            <person name="Spormann A.M."/>
            <person name="Op Den Camp H."/>
            <person name="Overmann J."/>
            <person name="Amann R."/>
            <person name="Jetten M.S.M."/>
            <person name="Mascher T."/>
            <person name="Medema M.H."/>
            <person name="Devos D.P."/>
            <person name="Kaster A.-K."/>
            <person name="Ovreas L."/>
            <person name="Rohde M."/>
            <person name="Galperin M.Y."/>
            <person name="Jogler C."/>
        </authorList>
    </citation>
    <scope>NUCLEOTIDE SEQUENCE [LARGE SCALE GENOMIC DNA]</scope>
    <source>
        <strain evidence="1 2">Enr8</strain>
    </source>
</reference>
<keyword evidence="2" id="KW-1185">Reference proteome</keyword>
<accession>A0A5C5V8L8</accession>
<protein>
    <submittedName>
        <fullName evidence="1">Uncharacterized protein</fullName>
    </submittedName>
</protein>
<dbReference type="Proteomes" id="UP000318878">
    <property type="component" value="Unassembled WGS sequence"/>
</dbReference>
<evidence type="ECO:0000313" key="1">
    <source>
        <dbReference type="EMBL" id="TWT34926.1"/>
    </source>
</evidence>
<comment type="caution">
    <text evidence="1">The sequence shown here is derived from an EMBL/GenBank/DDBJ whole genome shotgun (WGS) entry which is preliminary data.</text>
</comment>
<evidence type="ECO:0000313" key="2">
    <source>
        <dbReference type="Proteomes" id="UP000318878"/>
    </source>
</evidence>